<keyword evidence="3 4" id="KW-0560">Oxidoreductase</keyword>
<proteinExistence type="predicted"/>
<comment type="pathway">
    <text evidence="1">Cofactor biosynthesis; adenosylcobalamin biosynthesis.</text>
</comment>
<organism evidence="4 5">
    <name type="scientific">Patulibacter brassicae</name>
    <dbReference type="NCBI Taxonomy" id="1705717"/>
    <lineage>
        <taxon>Bacteria</taxon>
        <taxon>Bacillati</taxon>
        <taxon>Actinomycetota</taxon>
        <taxon>Thermoleophilia</taxon>
        <taxon>Solirubrobacterales</taxon>
        <taxon>Patulibacteraceae</taxon>
        <taxon>Patulibacter</taxon>
    </lineage>
</organism>
<gene>
    <name evidence="4" type="ORF">SK069_13300</name>
</gene>
<evidence type="ECO:0000256" key="2">
    <source>
        <dbReference type="ARBA" id="ARBA00022573"/>
    </source>
</evidence>
<evidence type="ECO:0000313" key="4">
    <source>
        <dbReference type="EMBL" id="MDX8152576.1"/>
    </source>
</evidence>
<dbReference type="NCBIfam" id="TIGR00715">
    <property type="entry name" value="precor6x_red"/>
    <property type="match status" value="1"/>
</dbReference>
<keyword evidence="2" id="KW-0169">Cobalamin biosynthesis</keyword>
<protein>
    <submittedName>
        <fullName evidence="4">Cobalt-precorrin-6A reductase</fullName>
        <ecNumber evidence="4">1.3.1.106</ecNumber>
    </submittedName>
</protein>
<dbReference type="Pfam" id="PF02571">
    <property type="entry name" value="CbiJ"/>
    <property type="match status" value="1"/>
</dbReference>
<dbReference type="PANTHER" id="PTHR36925:SF1">
    <property type="entry name" value="COBALT-PRECORRIN-6A REDUCTASE"/>
    <property type="match status" value="1"/>
</dbReference>
<reference evidence="4 5" key="1">
    <citation type="submission" date="2023-11" db="EMBL/GenBank/DDBJ databases">
        <authorList>
            <person name="Xu M."/>
            <person name="Jiang T."/>
        </authorList>
    </citation>
    <scope>NUCLEOTIDE SEQUENCE [LARGE SCALE GENOMIC DNA]</scope>
    <source>
        <strain evidence="4 5">SD</strain>
    </source>
</reference>
<dbReference type="EMBL" id="JAXAVX010000006">
    <property type="protein sequence ID" value="MDX8152576.1"/>
    <property type="molecule type" value="Genomic_DNA"/>
</dbReference>
<dbReference type="NCBIfam" id="NF005968">
    <property type="entry name" value="PRK08057.1-2"/>
    <property type="match status" value="1"/>
</dbReference>
<name>A0ABU4VL42_9ACTN</name>
<evidence type="ECO:0000256" key="3">
    <source>
        <dbReference type="ARBA" id="ARBA00023002"/>
    </source>
</evidence>
<dbReference type="InterPro" id="IPR003723">
    <property type="entry name" value="Precorrin-6x_reduct"/>
</dbReference>
<dbReference type="RefSeq" id="WP_319954730.1">
    <property type="nucleotide sequence ID" value="NZ_JAXAVX010000006.1"/>
</dbReference>
<evidence type="ECO:0000256" key="1">
    <source>
        <dbReference type="ARBA" id="ARBA00004953"/>
    </source>
</evidence>
<sequence length="261" mass="27716">MRPTDYARGLPRDDRPTVLILGGTTEARELADALVADGDVRAVTSLAGRTREPRPVAGEVRVGGFGCSAAMARWLAAERAAVVVDATHPFAHAVSVEARAAARRAGVPLVRLVRPGWTAGPGDAWHHVDDVAAAAALLPAVGRRAFLAVGRQELGAFARLDGVWCLVRSIERPDGPLPARHELLLDRGPYDRDGETALLREHRIEVVVTKDSGGDGTRAKLDAARDLGIPVIVVRRPSTATGGEPTVATARERIRSVLARS</sequence>
<accession>A0ABU4VL42</accession>
<dbReference type="Proteomes" id="UP001277761">
    <property type="component" value="Unassembled WGS sequence"/>
</dbReference>
<dbReference type="PROSITE" id="PS51014">
    <property type="entry name" value="COBK_CBIJ"/>
    <property type="match status" value="1"/>
</dbReference>
<dbReference type="GO" id="GO:0016491">
    <property type="term" value="F:oxidoreductase activity"/>
    <property type="evidence" value="ECO:0007669"/>
    <property type="project" value="UniProtKB-KW"/>
</dbReference>
<keyword evidence="5" id="KW-1185">Reference proteome</keyword>
<dbReference type="PANTHER" id="PTHR36925">
    <property type="entry name" value="COBALT-PRECORRIN-6A REDUCTASE"/>
    <property type="match status" value="1"/>
</dbReference>
<dbReference type="EC" id="1.3.1.106" evidence="4"/>
<comment type="caution">
    <text evidence="4">The sequence shown here is derived from an EMBL/GenBank/DDBJ whole genome shotgun (WGS) entry which is preliminary data.</text>
</comment>
<evidence type="ECO:0000313" key="5">
    <source>
        <dbReference type="Proteomes" id="UP001277761"/>
    </source>
</evidence>